<sequence>MASHPQGMEKPPVQSQQPSITMNSTNERESFSERLQQALKNAHYSPDSPTRLAREFNIRFEGRPITVHAARKWLVGEAIPTQEKLRMIAQWLGVPADWLRFGGAEQAASLDAANGGGARFESADVKLIADLQRLDEHHRQLAREFIRMLVRMNHQKAEAK</sequence>
<evidence type="ECO:0000256" key="1">
    <source>
        <dbReference type="SAM" id="MobiDB-lite"/>
    </source>
</evidence>
<keyword evidence="4" id="KW-1185">Reference proteome</keyword>
<dbReference type="eggNOG" id="COG2320">
    <property type="taxonomic scope" value="Bacteria"/>
</dbReference>
<feature type="region of interest" description="Disordered" evidence="1">
    <location>
        <begin position="1"/>
        <end position="30"/>
    </location>
</feature>
<dbReference type="PATRIC" id="fig|883126.3.peg.926"/>
<dbReference type="InterPro" id="IPR001387">
    <property type="entry name" value="Cro/C1-type_HTH"/>
</dbReference>
<protein>
    <recommendedName>
        <fullName evidence="2">HTH cro/C1-type domain-containing protein</fullName>
    </recommendedName>
</protein>
<accession>K9DYN2</accession>
<dbReference type="HOGENOM" id="CLU_124846_1_0_4"/>
<dbReference type="EMBL" id="AGZI01000009">
    <property type="protein sequence ID" value="EKU83747.1"/>
    <property type="molecule type" value="Genomic_DNA"/>
</dbReference>
<evidence type="ECO:0000313" key="3">
    <source>
        <dbReference type="EMBL" id="EKU83747.1"/>
    </source>
</evidence>
<name>K9DYN2_9BURK</name>
<comment type="caution">
    <text evidence="3">The sequence shown here is derived from an EMBL/GenBank/DDBJ whole genome shotgun (WGS) entry which is preliminary data.</text>
</comment>
<feature type="domain" description="HTH cro/C1-type" evidence="2">
    <location>
        <begin position="72"/>
        <end position="99"/>
    </location>
</feature>
<feature type="compositionally biased region" description="Polar residues" evidence="1">
    <location>
        <begin position="13"/>
        <end position="25"/>
    </location>
</feature>
<proteinExistence type="predicted"/>
<reference evidence="3 4" key="1">
    <citation type="submission" date="2012-09" db="EMBL/GenBank/DDBJ databases">
        <title>The Genome Sequence of Massilia timonae CCUG 45783.</title>
        <authorList>
            <consortium name="The Broad Institute Genome Sequencing Platform"/>
            <person name="Earl A."/>
            <person name="Ward D."/>
            <person name="Feldgarden M."/>
            <person name="Gevers D."/>
            <person name="Huys G."/>
            <person name="Walker B."/>
            <person name="Young S.K."/>
            <person name="Zeng Q."/>
            <person name="Gargeya S."/>
            <person name="Fitzgerald M."/>
            <person name="Haas B."/>
            <person name="Abouelleil A."/>
            <person name="Alvarado L."/>
            <person name="Arachchi H.M."/>
            <person name="Berlin A.M."/>
            <person name="Chapman S.B."/>
            <person name="Goldberg J."/>
            <person name="Griggs A."/>
            <person name="Gujja S."/>
            <person name="Hansen M."/>
            <person name="Howarth C."/>
            <person name="Imamovic A."/>
            <person name="Larimer J."/>
            <person name="McCowen C."/>
            <person name="Montmayeur A."/>
            <person name="Murphy C."/>
            <person name="Neiman D."/>
            <person name="Pearson M."/>
            <person name="Priest M."/>
            <person name="Roberts A."/>
            <person name="Saif S."/>
            <person name="Shea T."/>
            <person name="Sisk P."/>
            <person name="Sykes S."/>
            <person name="Wortman J."/>
            <person name="Nusbaum C."/>
            <person name="Birren B."/>
        </authorList>
    </citation>
    <scope>NUCLEOTIDE SEQUENCE [LARGE SCALE GENOMIC DNA]</scope>
    <source>
        <strain evidence="3 4">CCUG 45783</strain>
    </source>
</reference>
<gene>
    <name evidence="3" type="ORF">HMPREF9710_00926</name>
</gene>
<dbReference type="CDD" id="cd00093">
    <property type="entry name" value="HTH_XRE"/>
    <property type="match status" value="1"/>
</dbReference>
<dbReference type="Gene3D" id="1.10.260.40">
    <property type="entry name" value="lambda repressor-like DNA-binding domains"/>
    <property type="match status" value="1"/>
</dbReference>
<dbReference type="STRING" id="47229.LO55_1535"/>
<evidence type="ECO:0000259" key="2">
    <source>
        <dbReference type="PROSITE" id="PS50943"/>
    </source>
</evidence>
<evidence type="ECO:0000313" key="4">
    <source>
        <dbReference type="Proteomes" id="UP000009874"/>
    </source>
</evidence>
<dbReference type="AlphaFoldDB" id="K9DYN2"/>
<dbReference type="InterPro" id="IPR010982">
    <property type="entry name" value="Lambda_DNA-bd_dom_sf"/>
</dbReference>
<dbReference type="PROSITE" id="PS50943">
    <property type="entry name" value="HTH_CROC1"/>
    <property type="match status" value="1"/>
</dbReference>
<dbReference type="GO" id="GO:0003677">
    <property type="term" value="F:DNA binding"/>
    <property type="evidence" value="ECO:0007669"/>
    <property type="project" value="InterPro"/>
</dbReference>
<organism evidence="3 4">
    <name type="scientific">Massilia timonae CCUG 45783</name>
    <dbReference type="NCBI Taxonomy" id="883126"/>
    <lineage>
        <taxon>Bacteria</taxon>
        <taxon>Pseudomonadati</taxon>
        <taxon>Pseudomonadota</taxon>
        <taxon>Betaproteobacteria</taxon>
        <taxon>Burkholderiales</taxon>
        <taxon>Oxalobacteraceae</taxon>
        <taxon>Telluria group</taxon>
        <taxon>Massilia</taxon>
    </lineage>
</organism>
<dbReference type="Proteomes" id="UP000009874">
    <property type="component" value="Unassembled WGS sequence"/>
</dbReference>